<keyword evidence="3 7" id="KW-0285">Flavoprotein</keyword>
<dbReference type="GO" id="GO:0005737">
    <property type="term" value="C:cytoplasm"/>
    <property type="evidence" value="ECO:0007669"/>
    <property type="project" value="TreeGrafter"/>
</dbReference>
<dbReference type="AlphaFoldDB" id="A0A127KA72"/>
<evidence type="ECO:0000313" key="10">
    <source>
        <dbReference type="Proteomes" id="UP000036902"/>
    </source>
</evidence>
<evidence type="ECO:0000256" key="3">
    <source>
        <dbReference type="ARBA" id="ARBA00022630"/>
    </source>
</evidence>
<name>A0A127KA72_9RHOO</name>
<organism evidence="9 10">
    <name type="scientific">Thauera humireducens</name>
    <dbReference type="NCBI Taxonomy" id="1134435"/>
    <lineage>
        <taxon>Bacteria</taxon>
        <taxon>Pseudomonadati</taxon>
        <taxon>Pseudomonadota</taxon>
        <taxon>Betaproteobacteria</taxon>
        <taxon>Rhodocyclales</taxon>
        <taxon>Zoogloeaceae</taxon>
        <taxon>Thauera</taxon>
    </lineage>
</organism>
<evidence type="ECO:0000256" key="2">
    <source>
        <dbReference type="ARBA" id="ARBA00009410"/>
    </source>
</evidence>
<evidence type="ECO:0000256" key="7">
    <source>
        <dbReference type="HAMAP-Rule" id="MF_01202"/>
    </source>
</evidence>
<protein>
    <recommendedName>
        <fullName evidence="7">D-amino acid dehydrogenase</fullName>
        <ecNumber evidence="7">1.4.99.-</ecNumber>
    </recommendedName>
</protein>
<evidence type="ECO:0000256" key="4">
    <source>
        <dbReference type="ARBA" id="ARBA00022827"/>
    </source>
</evidence>
<dbReference type="SUPFAM" id="SSF51905">
    <property type="entry name" value="FAD/NAD(P)-binding domain"/>
    <property type="match status" value="1"/>
</dbReference>
<dbReference type="Gene3D" id="3.50.50.60">
    <property type="entry name" value="FAD/NAD(P)-binding domain"/>
    <property type="match status" value="2"/>
</dbReference>
<reference evidence="10" key="1">
    <citation type="submission" date="2016-03" db="EMBL/GenBank/DDBJ databases">
        <authorList>
            <person name="Ma C."/>
            <person name="Zhou S."/>
            <person name="Yang G."/>
        </authorList>
    </citation>
    <scope>NUCLEOTIDE SEQUENCE [LARGE SCALE GENOMIC DNA]</scope>
    <source>
        <strain evidence="10">SgZ-1</strain>
    </source>
</reference>
<dbReference type="KEGG" id="thu:AC731_018995"/>
<evidence type="ECO:0000313" key="9">
    <source>
        <dbReference type="EMBL" id="AMO38846.1"/>
    </source>
</evidence>
<evidence type="ECO:0000259" key="8">
    <source>
        <dbReference type="Pfam" id="PF01266"/>
    </source>
</evidence>
<keyword evidence="10" id="KW-1185">Reference proteome</keyword>
<dbReference type="PANTHER" id="PTHR13847:SF280">
    <property type="entry name" value="D-AMINO ACID DEHYDROGENASE"/>
    <property type="match status" value="1"/>
</dbReference>
<dbReference type="GO" id="GO:0005886">
    <property type="term" value="C:plasma membrane"/>
    <property type="evidence" value="ECO:0007669"/>
    <property type="project" value="TreeGrafter"/>
</dbReference>
<dbReference type="Gene3D" id="3.30.9.10">
    <property type="entry name" value="D-Amino Acid Oxidase, subunit A, domain 2"/>
    <property type="match status" value="1"/>
</dbReference>
<feature type="domain" description="FAD dependent oxidoreductase" evidence="8">
    <location>
        <begin position="3"/>
        <end position="403"/>
    </location>
</feature>
<dbReference type="SUPFAM" id="SSF54373">
    <property type="entry name" value="FAD-linked reductases, C-terminal domain"/>
    <property type="match status" value="1"/>
</dbReference>
<evidence type="ECO:0000256" key="1">
    <source>
        <dbReference type="ARBA" id="ARBA00001974"/>
    </source>
</evidence>
<dbReference type="EC" id="1.4.99.-" evidence="7"/>
<dbReference type="InterPro" id="IPR036188">
    <property type="entry name" value="FAD/NAD-bd_sf"/>
</dbReference>
<comment type="similarity">
    <text evidence="2 7">Belongs to the DadA oxidoreductase family.</text>
</comment>
<dbReference type="GO" id="GO:0055130">
    <property type="term" value="P:D-alanine catabolic process"/>
    <property type="evidence" value="ECO:0007669"/>
    <property type="project" value="TreeGrafter"/>
</dbReference>
<dbReference type="NCBIfam" id="NF001933">
    <property type="entry name" value="PRK00711.1"/>
    <property type="match status" value="1"/>
</dbReference>
<evidence type="ECO:0000256" key="5">
    <source>
        <dbReference type="ARBA" id="ARBA00023002"/>
    </source>
</evidence>
<dbReference type="InterPro" id="IPR023080">
    <property type="entry name" value="DadA"/>
</dbReference>
<evidence type="ECO:0000256" key="6">
    <source>
        <dbReference type="ARBA" id="ARBA00047884"/>
    </source>
</evidence>
<comment type="function">
    <text evidence="7">Oxidative deamination of D-amino acids.</text>
</comment>
<comment type="catalytic activity">
    <reaction evidence="6 7">
        <text>a D-alpha-amino acid + A + H2O = a 2-oxocarboxylate + AH2 + NH4(+)</text>
        <dbReference type="Rhea" id="RHEA:18125"/>
        <dbReference type="ChEBI" id="CHEBI:13193"/>
        <dbReference type="ChEBI" id="CHEBI:15377"/>
        <dbReference type="ChEBI" id="CHEBI:17499"/>
        <dbReference type="ChEBI" id="CHEBI:28938"/>
        <dbReference type="ChEBI" id="CHEBI:35179"/>
        <dbReference type="ChEBI" id="CHEBI:59871"/>
    </reaction>
</comment>
<dbReference type="GO" id="GO:0008718">
    <property type="term" value="F:D-amino-acid dehydrogenase activity"/>
    <property type="evidence" value="ECO:0007669"/>
    <property type="project" value="UniProtKB-UniRule"/>
</dbReference>
<sequence length="417" mass="45402">MHVMVLGAGVTGVTTAWFLQQAGFEVSLVDRQPGAGRETSFANGGQISISHPEPWANPAAPWLALRWLGREDAPLKVRPSLDPAQWRWALSFLHECLPWRTRRNTEAIAALALFSGERLRALRETTGIDYEQRAAGILHLFHTAREFAHAPMRASSLQKLGIPAEVRSREECLALEPALAGRPDAIAGGLYAPDDESGNAQRFTEALAAQLEARGALLHWNTEIRRLAVTRNRIEGAYVRDAEGRKGMLSADAVVVCLGSYSGRLLRPLGQRVPIYPVKGYSITAALAAPDRAPVVSLTDESRRIVCSRLGDRLRVAGTAELAGFDTTIRPERIEPLLEWARTHFPGAIDETQVTPWAGLRPATPGNLPLIGRGRLDNLWLNTGHGTLGWTLACGSAAALTALIEGQRPPVVFPFLD</sequence>
<dbReference type="InterPro" id="IPR006076">
    <property type="entry name" value="FAD-dep_OxRdtase"/>
</dbReference>
<gene>
    <name evidence="7" type="primary">dadA</name>
    <name evidence="9" type="ORF">AC731_018995</name>
</gene>
<keyword evidence="5 7" id="KW-0560">Oxidoreductase</keyword>
<accession>A0A127KA72</accession>
<dbReference type="STRING" id="1134435.AC731_018995"/>
<dbReference type="Pfam" id="PF01266">
    <property type="entry name" value="DAO"/>
    <property type="match status" value="1"/>
</dbReference>
<dbReference type="Proteomes" id="UP000036902">
    <property type="component" value="Chromosome"/>
</dbReference>
<dbReference type="HAMAP" id="MF_01202">
    <property type="entry name" value="DadA"/>
    <property type="match status" value="1"/>
</dbReference>
<comment type="cofactor">
    <cofactor evidence="1 7">
        <name>FAD</name>
        <dbReference type="ChEBI" id="CHEBI:57692"/>
    </cofactor>
</comment>
<keyword evidence="4 7" id="KW-0274">FAD</keyword>
<feature type="binding site" evidence="7">
    <location>
        <begin position="3"/>
        <end position="17"/>
    </location>
    <ligand>
        <name>FAD</name>
        <dbReference type="ChEBI" id="CHEBI:57692"/>
    </ligand>
</feature>
<proteinExistence type="inferred from homology"/>
<dbReference type="RefSeq" id="WP_048708472.1">
    <property type="nucleotide sequence ID" value="NZ_CP014646.1"/>
</dbReference>
<dbReference type="EMBL" id="CP014646">
    <property type="protein sequence ID" value="AMO38846.1"/>
    <property type="molecule type" value="Genomic_DNA"/>
</dbReference>
<dbReference type="PANTHER" id="PTHR13847">
    <property type="entry name" value="SARCOSINE DEHYDROGENASE-RELATED"/>
    <property type="match status" value="1"/>
</dbReference>